<evidence type="ECO:0000313" key="1">
    <source>
        <dbReference type="EMBL" id="OLQ14364.1"/>
    </source>
</evidence>
<sequence length="511" mass="58842">MQSLLNAANYDSFLKMQLQMPKPADLHRNCPLGKRVLAYRGDRGCTPEKLSCWRNATVADGPGRQDAYITVLWADGLTRYQRLHASYAKRWHSQQYQDSILHFLFLSPSYALPPRKTGPPFYVEFGYHGVQDSNTEYLRQAGWGGVRFDRFYHQPESGLFRQHITASNIGAVFNRYRVPSDLDFVSIDTDTCDLWIFAALVAPETRFRPRVVQIEMNRHDPLDVDRVLNCTSGVSPEETFPEHRSELGHIKYSIEGASVTAIAKVAKSRGYSVLYVEPCYDVYLLRSDLVCHGEEHRSLEPFRNSFARKGEKLCGDMHEWVAKNLTQDRVDRWCMTSDEMMEVRTLARILSFYVETIFELIRVSNKDFGYLVEIARSDFPTEGRDFQLPRRRFWSKRIEVDTQNLWLPRGGNETGLLMVSVSRVQVGVPIPSSALRFLANSFAKTILVNVKRGCALSSDESSPWYKRIRRDVDGFYAELREVEAAASHRRALSVSDLPSEEIFDRPWQLKH</sequence>
<keyword evidence="2" id="KW-1185">Reference proteome</keyword>
<comment type="caution">
    <text evidence="1">The sequence shown here is derived from an EMBL/GenBank/DDBJ whole genome shotgun (WGS) entry which is preliminary data.</text>
</comment>
<dbReference type="EMBL" id="LSRX01000016">
    <property type="protein sequence ID" value="OLQ14364.1"/>
    <property type="molecule type" value="Genomic_DNA"/>
</dbReference>
<evidence type="ECO:0000313" key="2">
    <source>
        <dbReference type="Proteomes" id="UP000186817"/>
    </source>
</evidence>
<dbReference type="OrthoDB" id="406376at2759"/>
<proteinExistence type="predicted"/>
<protein>
    <submittedName>
        <fullName evidence="1">Uncharacterized protein</fullName>
    </submittedName>
</protein>
<reference evidence="1 2" key="1">
    <citation type="submission" date="2016-02" db="EMBL/GenBank/DDBJ databases">
        <title>Genome analysis of coral dinoflagellate symbionts highlights evolutionary adaptations to a symbiotic lifestyle.</title>
        <authorList>
            <person name="Aranda M."/>
            <person name="Li Y."/>
            <person name="Liew Y.J."/>
            <person name="Baumgarten S."/>
            <person name="Simakov O."/>
            <person name="Wilson M."/>
            <person name="Piel J."/>
            <person name="Ashoor H."/>
            <person name="Bougouffa S."/>
            <person name="Bajic V.B."/>
            <person name="Ryu T."/>
            <person name="Ravasi T."/>
            <person name="Bayer T."/>
            <person name="Micklem G."/>
            <person name="Kim H."/>
            <person name="Bhak J."/>
            <person name="Lajeunesse T.C."/>
            <person name="Voolstra C.R."/>
        </authorList>
    </citation>
    <scope>NUCLEOTIDE SEQUENCE [LARGE SCALE GENOMIC DNA]</scope>
    <source>
        <strain evidence="1 2">CCMP2467</strain>
    </source>
</reference>
<dbReference type="AlphaFoldDB" id="A0A1Q9F3U4"/>
<gene>
    <name evidence="1" type="ORF">AK812_SmicGene1518</name>
</gene>
<name>A0A1Q9F3U4_SYMMI</name>
<organism evidence="1 2">
    <name type="scientific">Symbiodinium microadriaticum</name>
    <name type="common">Dinoflagellate</name>
    <name type="synonym">Zooxanthella microadriatica</name>
    <dbReference type="NCBI Taxonomy" id="2951"/>
    <lineage>
        <taxon>Eukaryota</taxon>
        <taxon>Sar</taxon>
        <taxon>Alveolata</taxon>
        <taxon>Dinophyceae</taxon>
        <taxon>Suessiales</taxon>
        <taxon>Symbiodiniaceae</taxon>
        <taxon>Symbiodinium</taxon>
    </lineage>
</organism>
<dbReference type="Proteomes" id="UP000186817">
    <property type="component" value="Unassembled WGS sequence"/>
</dbReference>
<accession>A0A1Q9F3U4</accession>